<comment type="caution">
    <text evidence="4">The sequence shown here is derived from an EMBL/GenBank/DDBJ whole genome shotgun (WGS) entry which is preliminary data.</text>
</comment>
<proteinExistence type="predicted"/>
<name>A0A9D5Q7C7_9BACT</name>
<feature type="domain" description="ATPase of the ABC class N-terminal" evidence="2">
    <location>
        <begin position="6"/>
        <end position="165"/>
    </location>
</feature>
<protein>
    <submittedName>
        <fullName evidence="4">ATPase</fullName>
    </submittedName>
</protein>
<dbReference type="SUPFAM" id="SSF52540">
    <property type="entry name" value="P-loop containing nucleoside triphosphate hydrolases"/>
    <property type="match status" value="1"/>
</dbReference>
<dbReference type="InterPro" id="IPR049069">
    <property type="entry name" value="MRB1590-like_C"/>
</dbReference>
<reference evidence="4" key="1">
    <citation type="submission" date="2019-11" db="EMBL/GenBank/DDBJ databases">
        <title>Microbial mats filling the niche in hypersaline microbial mats.</title>
        <authorList>
            <person name="Wong H.L."/>
            <person name="Macleod F.I."/>
            <person name="White R.A. III"/>
            <person name="Burns B.P."/>
        </authorList>
    </citation>
    <scope>NUCLEOTIDE SEQUENCE</scope>
    <source>
        <strain evidence="4">Rbin_158</strain>
    </source>
</reference>
<dbReference type="InterPro" id="IPR027417">
    <property type="entry name" value="P-loop_NTPase"/>
</dbReference>
<sequence length="572" mass="63363">MKTDKDLQATLRRIDGRGYKAYKDIQGNYRFADFTLHIDHVQGDPFAAPSRIRIQISQRVSQFPESLFDSPPRKIGLEDYVARMFARAIAMTAKGHRGSGKSGQIQIDHCGQEILDRTAVFVTRQEIEVRFTAGLPAKGRKVLGREAETMFFQEIPAIVKHALLYHAFDPGAVKRHVDASEDQHVLRQALREKQLVAFIANGAILPRHSGIDDRPLHATKADPVVPFQSPASLEVEFTLPNQGTIRGMGIPEGVALIVGGGFHGKSTVLNALERGVYAHIPDDGRETVSTVPEACKIRSEDGRRIEKVNITPFINNLPFGKSTAQFSTDNASGSTSQAANIMEAVEIGSRLLLIDEDTSATNFMIRDERMQELVAKEKEPITPFVDKVRQLYRDYKVSTILVMGGSGDYFDIADTVIMMDTYTPHDVTSDVREIVQKHATKRHEEGGLQFGTVSARTPLSTSFDASRGKRDVKIDVKGLHTLLYGTTTIDLSGLEQLVDSSQTRAIGDIILYYSRKYAGRSSTLHDGLEQVFADLATHGLDLLSPRKMGNYAMPRIFEVAAAINRMRTLHCA</sequence>
<dbReference type="EMBL" id="WJJP01000558">
    <property type="protein sequence ID" value="MBD3326308.1"/>
    <property type="molecule type" value="Genomic_DNA"/>
</dbReference>
<gene>
    <name evidence="4" type="ORF">GF339_17110</name>
</gene>
<dbReference type="PANTHER" id="PTHR38149:SF1">
    <property type="entry name" value="ATPASE"/>
    <property type="match status" value="1"/>
</dbReference>
<dbReference type="AlphaFoldDB" id="A0A9D5Q7C7"/>
<organism evidence="4 5">
    <name type="scientific">candidate division KSB3 bacterium</name>
    <dbReference type="NCBI Taxonomy" id="2044937"/>
    <lineage>
        <taxon>Bacteria</taxon>
        <taxon>candidate division KSB3</taxon>
    </lineage>
</organism>
<evidence type="ECO:0000313" key="5">
    <source>
        <dbReference type="Proteomes" id="UP000649604"/>
    </source>
</evidence>
<dbReference type="Pfam" id="PF20446">
    <property type="entry name" value="ABC_N"/>
    <property type="match status" value="1"/>
</dbReference>
<feature type="domain" description="MRB1590-like C-terminal" evidence="3">
    <location>
        <begin position="473"/>
        <end position="571"/>
    </location>
</feature>
<dbReference type="PANTHER" id="PTHR38149">
    <property type="entry name" value="ATPASE"/>
    <property type="match status" value="1"/>
</dbReference>
<evidence type="ECO:0000259" key="3">
    <source>
        <dbReference type="Pfam" id="PF21117"/>
    </source>
</evidence>
<dbReference type="InterPro" id="IPR046834">
    <property type="entry name" value="ABC_ATPase_C"/>
</dbReference>
<dbReference type="Proteomes" id="UP000649604">
    <property type="component" value="Unassembled WGS sequence"/>
</dbReference>
<evidence type="ECO:0000313" key="4">
    <source>
        <dbReference type="EMBL" id="MBD3326308.1"/>
    </source>
</evidence>
<evidence type="ECO:0000259" key="2">
    <source>
        <dbReference type="Pfam" id="PF20446"/>
    </source>
</evidence>
<dbReference type="Pfam" id="PF09818">
    <property type="entry name" value="ABC_ATPase"/>
    <property type="match status" value="1"/>
</dbReference>
<feature type="domain" description="ATPase of the ABC class C-terminal" evidence="1">
    <location>
        <begin position="172"/>
        <end position="454"/>
    </location>
</feature>
<evidence type="ECO:0000259" key="1">
    <source>
        <dbReference type="Pfam" id="PF09818"/>
    </source>
</evidence>
<dbReference type="InterPro" id="IPR019195">
    <property type="entry name" value="ABC_ATPase_put"/>
</dbReference>
<dbReference type="Pfam" id="PF21117">
    <property type="entry name" value="MRB1590_C"/>
    <property type="match status" value="1"/>
</dbReference>
<dbReference type="InterPro" id="IPR046833">
    <property type="entry name" value="ABC_N"/>
</dbReference>
<accession>A0A9D5Q7C7</accession>